<proteinExistence type="predicted"/>
<dbReference type="InterPro" id="IPR025246">
    <property type="entry name" value="IS30-like_HTH"/>
</dbReference>
<dbReference type="Gene3D" id="1.10.10.60">
    <property type="entry name" value="Homeodomain-like"/>
    <property type="match status" value="1"/>
</dbReference>
<reference evidence="3" key="1">
    <citation type="submission" date="2016-10" db="EMBL/GenBank/DDBJ databases">
        <authorList>
            <person name="Varghese N."/>
            <person name="Submissions S."/>
        </authorList>
    </citation>
    <scope>NUCLEOTIDE SEQUENCE [LARGE SCALE GENOMIC DNA]</scope>
    <source>
        <strain evidence="3">CGMCC 1.8895</strain>
    </source>
</reference>
<evidence type="ECO:0000313" key="2">
    <source>
        <dbReference type="EMBL" id="SDK44498.1"/>
    </source>
</evidence>
<dbReference type="STRING" id="576118.SAMN05216216_103154"/>
<sequence>MTQINDNMPRRNGKHLTRDERIQIKVLKEKGDSNRAIARAIGCHRQTVKNELDRGSVSQVKAQKQNGKTYRYTHTVYFPDAGQRQYEANRLHCGCMPKWVDIPAFMEWADEKIEYIKTYQERNS</sequence>
<dbReference type="OrthoDB" id="2233481at2"/>
<evidence type="ECO:0000313" key="3">
    <source>
        <dbReference type="Proteomes" id="UP000199008"/>
    </source>
</evidence>
<name>A0A1G9BYH4_9BACL</name>
<organism evidence="2 3">
    <name type="scientific">Lacicoccus qingdaonensis</name>
    <dbReference type="NCBI Taxonomy" id="576118"/>
    <lineage>
        <taxon>Bacteria</taxon>
        <taxon>Bacillati</taxon>
        <taxon>Bacillota</taxon>
        <taxon>Bacilli</taxon>
        <taxon>Bacillales</taxon>
        <taxon>Salinicoccaceae</taxon>
        <taxon>Lacicoccus</taxon>
    </lineage>
</organism>
<dbReference type="AlphaFoldDB" id="A0A1G9BYH4"/>
<dbReference type="RefSeq" id="WP_092984603.1">
    <property type="nucleotide sequence ID" value="NZ_FNFY01000003.1"/>
</dbReference>
<protein>
    <submittedName>
        <fullName evidence="2">Helix-turn-helix domain-containing protein</fullName>
    </submittedName>
</protein>
<accession>A0A1G9BYH4</accession>
<dbReference type="EMBL" id="FNFY01000003">
    <property type="protein sequence ID" value="SDK44498.1"/>
    <property type="molecule type" value="Genomic_DNA"/>
</dbReference>
<keyword evidence="3" id="KW-1185">Reference proteome</keyword>
<feature type="domain" description="Transposase IS30-like HTH" evidence="1">
    <location>
        <begin position="13"/>
        <end position="55"/>
    </location>
</feature>
<evidence type="ECO:0000259" key="1">
    <source>
        <dbReference type="Pfam" id="PF13936"/>
    </source>
</evidence>
<dbReference type="Pfam" id="PF13936">
    <property type="entry name" value="HTH_38"/>
    <property type="match status" value="1"/>
</dbReference>
<gene>
    <name evidence="2" type="ORF">SAMN05216216_103154</name>
</gene>
<dbReference type="Proteomes" id="UP000199008">
    <property type="component" value="Unassembled WGS sequence"/>
</dbReference>